<dbReference type="InterPro" id="IPR021647">
    <property type="entry name" value="CusF_Ec"/>
</dbReference>
<accession>A0A2S4S059</accession>
<gene>
    <name evidence="2" type="ORF">C3430_08565</name>
</gene>
<proteinExistence type="predicted"/>
<organism evidence="2 3">
    <name type="scientific">Citrobacter amalonaticus</name>
    <dbReference type="NCBI Taxonomy" id="35703"/>
    <lineage>
        <taxon>Bacteria</taxon>
        <taxon>Pseudomonadati</taxon>
        <taxon>Pseudomonadota</taxon>
        <taxon>Gammaproteobacteria</taxon>
        <taxon>Enterobacterales</taxon>
        <taxon>Enterobacteriaceae</taxon>
        <taxon>Citrobacter</taxon>
    </lineage>
</organism>
<dbReference type="Proteomes" id="UP000237003">
    <property type="component" value="Unassembled WGS sequence"/>
</dbReference>
<dbReference type="AlphaFoldDB" id="A0A2S4S059"/>
<evidence type="ECO:0000313" key="2">
    <source>
        <dbReference type="EMBL" id="POU66824.1"/>
    </source>
</evidence>
<name>A0A2S4S059_CITAM</name>
<dbReference type="RefSeq" id="WP_103776516.1">
    <property type="nucleotide sequence ID" value="NZ_PQLX01000002.1"/>
</dbReference>
<keyword evidence="1" id="KW-0732">Signal</keyword>
<evidence type="ECO:0000313" key="3">
    <source>
        <dbReference type="Proteomes" id="UP000237003"/>
    </source>
</evidence>
<sequence>MRNVLKMAIFAGLAAGVFTVQAAEHHHGEMMNAMPAAEQSQVINATGVIKAIDMENKKITIEHEPIPAMNWPAMTMRFTITPQTQQGDIKPGDKVTFHFIQQGNLSLLQDIQSQ</sequence>
<dbReference type="Pfam" id="PF11604">
    <property type="entry name" value="CusF_Ec"/>
    <property type="match status" value="1"/>
</dbReference>
<evidence type="ECO:0000256" key="1">
    <source>
        <dbReference type="SAM" id="SignalP"/>
    </source>
</evidence>
<protein>
    <submittedName>
        <fullName evidence="2">Copper-binding protein</fullName>
    </submittedName>
</protein>
<feature type="signal peptide" evidence="1">
    <location>
        <begin position="1"/>
        <end position="22"/>
    </location>
</feature>
<reference evidence="2 3" key="1">
    <citation type="submission" date="2018-01" db="EMBL/GenBank/DDBJ databases">
        <title>Complete genome sequences of 14 Citrobacter spp. isolated from plant in Canada.</title>
        <authorList>
            <person name="Bhandare S.G."/>
            <person name="Colavecchio A."/>
            <person name="Jeukens J."/>
            <person name="Emond-Rheault J.-G."/>
            <person name="Freschi L."/>
            <person name="Hamel J."/>
            <person name="Kukavica-Ibrulj I."/>
            <person name="Levesque R."/>
            <person name="Goodridge L."/>
        </authorList>
    </citation>
    <scope>NUCLEOTIDE SEQUENCE [LARGE SCALE GENOMIC DNA]</scope>
    <source>
        <strain evidence="2 3">S1285</strain>
    </source>
</reference>
<dbReference type="InterPro" id="IPR042230">
    <property type="entry name" value="CusF_sf"/>
</dbReference>
<comment type="caution">
    <text evidence="2">The sequence shown here is derived from an EMBL/GenBank/DDBJ whole genome shotgun (WGS) entry which is preliminary data.</text>
</comment>
<dbReference type="Gene3D" id="2.40.50.320">
    <property type="entry name" value="Copper binding periplasmic protein CusF"/>
    <property type="match status" value="1"/>
</dbReference>
<feature type="chain" id="PRO_5015709084" evidence="1">
    <location>
        <begin position="23"/>
        <end position="114"/>
    </location>
</feature>
<dbReference type="NCBIfam" id="NF007348">
    <property type="entry name" value="PRK09838.1"/>
    <property type="match status" value="1"/>
</dbReference>
<dbReference type="EMBL" id="PQLX01000002">
    <property type="protein sequence ID" value="POU66824.1"/>
    <property type="molecule type" value="Genomic_DNA"/>
</dbReference>
<dbReference type="OrthoDB" id="5771277at2"/>